<organism evidence="3 4">
    <name type="scientific">Nonomuraea typhae</name>
    <dbReference type="NCBI Taxonomy" id="2603600"/>
    <lineage>
        <taxon>Bacteria</taxon>
        <taxon>Bacillati</taxon>
        <taxon>Actinomycetota</taxon>
        <taxon>Actinomycetes</taxon>
        <taxon>Streptosporangiales</taxon>
        <taxon>Streptosporangiaceae</taxon>
        <taxon>Nonomuraea</taxon>
    </lineage>
</organism>
<dbReference type="Gene3D" id="2.120.10.30">
    <property type="entry name" value="TolB, C-terminal domain"/>
    <property type="match status" value="2"/>
</dbReference>
<proteinExistence type="inferred from homology"/>
<comment type="caution">
    <text evidence="3">The sequence shown here is derived from an EMBL/GenBank/DDBJ whole genome shotgun (WGS) entry which is preliminary data.</text>
</comment>
<evidence type="ECO:0000259" key="2">
    <source>
        <dbReference type="Pfam" id="PF01345"/>
    </source>
</evidence>
<dbReference type="RefSeq" id="WP_397089569.1">
    <property type="nucleotide sequence ID" value="NZ_JBITGY010000012.1"/>
</dbReference>
<dbReference type="Pfam" id="PF07676">
    <property type="entry name" value="PD40"/>
    <property type="match status" value="3"/>
</dbReference>
<evidence type="ECO:0000256" key="1">
    <source>
        <dbReference type="ARBA" id="ARBA00009820"/>
    </source>
</evidence>
<dbReference type="PANTHER" id="PTHR36842">
    <property type="entry name" value="PROTEIN TOLB HOMOLOG"/>
    <property type="match status" value="1"/>
</dbReference>
<sequence>MASPAHAAFPGGNGPIYFVDQTTDPDGEIYRINPDGTGVTKLTDNEAPDSNAAANADNTKVAFTRMAGGLHYLWTMNPDGSGQAQVPGGTAVIDAPVDWSPDGTKIVYRSAADSTLTVIRPDGTGLTSLGVYGDAPAWSPGGGKIAFRNPTRNIAVMNADGTGETQLTSYCCNEAAGLPDWSPDGTKIVYGWNRFSPDAGQVYVMNADGSGQANLSADTTTSGAPRWSPDGAKIAFTRDNDLYTMNADGSGKTVLATIPGFQFTIDWAPAGNADVDVDLVARPRLGLLVPYLSYTMTARNTGPGLLTSATLTAALPPGRTATGLSPGCTSVPGSVTCVYGAIAAGGSADSGFRLPLGLLSLGNVTVTAGRTASAPADPNPANDGASASCTVVTVILATCS</sequence>
<dbReference type="InterPro" id="IPR011659">
    <property type="entry name" value="WD40"/>
</dbReference>
<evidence type="ECO:0000313" key="3">
    <source>
        <dbReference type="EMBL" id="MFI6503650.1"/>
    </source>
</evidence>
<accession>A0ABW7Z639</accession>
<gene>
    <name evidence="3" type="ORF">ACIBG2_40135</name>
</gene>
<dbReference type="InterPro" id="IPR011042">
    <property type="entry name" value="6-blade_b-propeller_TolB-like"/>
</dbReference>
<dbReference type="EMBL" id="JBITGY010000012">
    <property type="protein sequence ID" value="MFI6503650.1"/>
    <property type="molecule type" value="Genomic_DNA"/>
</dbReference>
<feature type="domain" description="DUF11" evidence="2">
    <location>
        <begin position="292"/>
        <end position="388"/>
    </location>
</feature>
<keyword evidence="4" id="KW-1185">Reference proteome</keyword>
<reference evidence="3 4" key="1">
    <citation type="submission" date="2024-10" db="EMBL/GenBank/DDBJ databases">
        <title>The Natural Products Discovery Center: Release of the First 8490 Sequenced Strains for Exploring Actinobacteria Biosynthetic Diversity.</title>
        <authorList>
            <person name="Kalkreuter E."/>
            <person name="Kautsar S.A."/>
            <person name="Yang D."/>
            <person name="Bader C.D."/>
            <person name="Teijaro C.N."/>
            <person name="Fluegel L."/>
            <person name="Davis C.M."/>
            <person name="Simpson J.R."/>
            <person name="Lauterbach L."/>
            <person name="Steele A.D."/>
            <person name="Gui C."/>
            <person name="Meng S."/>
            <person name="Li G."/>
            <person name="Viehrig K."/>
            <person name="Ye F."/>
            <person name="Su P."/>
            <person name="Kiefer A.F."/>
            <person name="Nichols A."/>
            <person name="Cepeda A.J."/>
            <person name="Yan W."/>
            <person name="Fan B."/>
            <person name="Jiang Y."/>
            <person name="Adhikari A."/>
            <person name="Zheng C.-J."/>
            <person name="Schuster L."/>
            <person name="Cowan T.M."/>
            <person name="Smanski M.J."/>
            <person name="Chevrette M.G."/>
            <person name="De Carvalho L.P.S."/>
            <person name="Shen B."/>
        </authorList>
    </citation>
    <scope>NUCLEOTIDE SEQUENCE [LARGE SCALE GENOMIC DNA]</scope>
    <source>
        <strain evidence="3 4">NPDC050545</strain>
    </source>
</reference>
<evidence type="ECO:0000313" key="4">
    <source>
        <dbReference type="Proteomes" id="UP001612741"/>
    </source>
</evidence>
<dbReference type="Pfam" id="PF01345">
    <property type="entry name" value="DUF11"/>
    <property type="match status" value="1"/>
</dbReference>
<dbReference type="PANTHER" id="PTHR36842:SF1">
    <property type="entry name" value="PROTEIN TOLB"/>
    <property type="match status" value="1"/>
</dbReference>
<dbReference type="InterPro" id="IPR001434">
    <property type="entry name" value="OmcB-like_DUF11"/>
</dbReference>
<name>A0ABW7Z639_9ACTN</name>
<comment type="similarity">
    <text evidence="1">Belongs to the TolB family.</text>
</comment>
<dbReference type="Proteomes" id="UP001612741">
    <property type="component" value="Unassembled WGS sequence"/>
</dbReference>
<dbReference type="SUPFAM" id="SSF69304">
    <property type="entry name" value="Tricorn protease N-terminal domain"/>
    <property type="match status" value="1"/>
</dbReference>
<protein>
    <recommendedName>
        <fullName evidence="2">DUF11 domain-containing protein</fullName>
    </recommendedName>
</protein>